<sequence>MTLMERVDAAQVEGSRASLDADAWMLDELKDEVGAIIAGDTLASLAIDNPRRARSELKSAMRAVFATSKWVARPRESKERLARELLDIVFGLGPLQPLVEDESVTEIMVNGIDAVFVERRGVIEPHGALFANAAQLRSLIDRILAPLGRRVDESSPMVDARLPNGHRVNVVIPPISLDGPAVTIRKFTEHAMRLEEMQRRGSFDAAVAALLRWAVVSRKNMAVCGGTGSGKTTMLNALSCAIDPRERIVTIEDSAELRFTEHPHVVRMEARACNAEGVGEVTIRDLVRNALRMRPDRIIVGECRGAEALDMLSAMNTGHDGSLTTLHANSPADMVMRLVTMVRYGMDLPVEVIEGNIASALDVVVQVSRGRDGGRFVSSIASVERGETEACRIRDVYRRRSSAGRGVWESCPAWLDEACEQGFVDEWEVARWKAACF</sequence>
<dbReference type="Proteomes" id="UP000267368">
    <property type="component" value="Unassembled WGS sequence"/>
</dbReference>
<dbReference type="AlphaFoldDB" id="A0A3N0AGU6"/>
<proteinExistence type="inferred from homology"/>
<dbReference type="EMBL" id="QICB01000002">
    <property type="protein sequence ID" value="RNL20951.1"/>
    <property type="molecule type" value="Genomic_DNA"/>
</dbReference>
<dbReference type="InterPro" id="IPR050921">
    <property type="entry name" value="T4SS_GSP_E_ATPase"/>
</dbReference>
<dbReference type="CDD" id="cd01130">
    <property type="entry name" value="VirB11-like_ATPase"/>
    <property type="match status" value="1"/>
</dbReference>
<evidence type="ECO:0000313" key="3">
    <source>
        <dbReference type="EMBL" id="RNL20951.1"/>
    </source>
</evidence>
<comment type="caution">
    <text evidence="3">The sequence shown here is derived from an EMBL/GenBank/DDBJ whole genome shotgun (WGS) entry which is preliminary data.</text>
</comment>
<reference evidence="4" key="1">
    <citation type="submission" date="2018-05" db="EMBL/GenBank/DDBJ databases">
        <title>Genome Sequencing of selected type strains of the family Eggerthellaceae.</title>
        <authorList>
            <person name="Danylec N."/>
            <person name="Stoll D.A."/>
            <person name="Doetsch A."/>
            <person name="Huch M."/>
        </authorList>
    </citation>
    <scope>NUCLEOTIDE SEQUENCE [LARGE SCALE GENOMIC DNA]</scope>
    <source>
        <strain evidence="4">DSM 17537</strain>
    </source>
</reference>
<dbReference type="SUPFAM" id="SSF52540">
    <property type="entry name" value="P-loop containing nucleoside triphosphate hydrolases"/>
    <property type="match status" value="1"/>
</dbReference>
<name>A0A3N0AGU6_9ACTN</name>
<dbReference type="PANTHER" id="PTHR30486:SF15">
    <property type="entry name" value="TYPE II_IV SECRETION SYSTEM ATPASE"/>
    <property type="match status" value="1"/>
</dbReference>
<dbReference type="InterPro" id="IPR001482">
    <property type="entry name" value="T2SS/T4SS_dom"/>
</dbReference>
<evidence type="ECO:0000313" key="4">
    <source>
        <dbReference type="Proteomes" id="UP000267368"/>
    </source>
</evidence>
<dbReference type="Pfam" id="PF00437">
    <property type="entry name" value="T2SSE"/>
    <property type="match status" value="1"/>
</dbReference>
<feature type="domain" description="AAA+ ATPase" evidence="2">
    <location>
        <begin position="217"/>
        <end position="371"/>
    </location>
</feature>
<dbReference type="SMART" id="SM00382">
    <property type="entry name" value="AAA"/>
    <property type="match status" value="1"/>
</dbReference>
<dbReference type="PANTHER" id="PTHR30486">
    <property type="entry name" value="TWITCHING MOTILITY PROTEIN PILT"/>
    <property type="match status" value="1"/>
</dbReference>
<dbReference type="Gene3D" id="3.30.450.380">
    <property type="match status" value="1"/>
</dbReference>
<dbReference type="OrthoDB" id="9810761at2"/>
<organism evidence="3 4">
    <name type="scientific">Slackia faecicanis</name>
    <dbReference type="NCBI Taxonomy" id="255723"/>
    <lineage>
        <taxon>Bacteria</taxon>
        <taxon>Bacillati</taxon>
        <taxon>Actinomycetota</taxon>
        <taxon>Coriobacteriia</taxon>
        <taxon>Eggerthellales</taxon>
        <taxon>Eggerthellaceae</taxon>
        <taxon>Slackia</taxon>
    </lineage>
</organism>
<dbReference type="InterPro" id="IPR027417">
    <property type="entry name" value="P-loop_NTPase"/>
</dbReference>
<dbReference type="GO" id="GO:0016887">
    <property type="term" value="F:ATP hydrolysis activity"/>
    <property type="evidence" value="ECO:0007669"/>
    <property type="project" value="InterPro"/>
</dbReference>
<comment type="similarity">
    <text evidence="1">Belongs to the GSP E family.</text>
</comment>
<evidence type="ECO:0000259" key="2">
    <source>
        <dbReference type="SMART" id="SM00382"/>
    </source>
</evidence>
<protein>
    <submittedName>
        <fullName evidence="3">CpaF family protein</fullName>
    </submittedName>
</protein>
<gene>
    <name evidence="3" type="ORF">DMP07_04565</name>
</gene>
<evidence type="ECO:0000256" key="1">
    <source>
        <dbReference type="ARBA" id="ARBA00006611"/>
    </source>
</evidence>
<dbReference type="Gene3D" id="3.40.50.300">
    <property type="entry name" value="P-loop containing nucleotide triphosphate hydrolases"/>
    <property type="match status" value="1"/>
</dbReference>
<dbReference type="InterPro" id="IPR003593">
    <property type="entry name" value="AAA+_ATPase"/>
</dbReference>
<accession>A0A3N0AGU6</accession>
<keyword evidence="4" id="KW-1185">Reference proteome</keyword>